<comment type="caution">
    <text evidence="1">The sequence shown here is derived from an EMBL/GenBank/DDBJ whole genome shotgun (WGS) entry which is preliminary data.</text>
</comment>
<protein>
    <submittedName>
        <fullName evidence="1">DNA phosphorothioation-dependent restriction protein DptG</fullName>
    </submittedName>
</protein>
<accession>A0ABW2PPJ9</accession>
<proteinExistence type="predicted"/>
<sequence length="469" mass="54075">MRLLPEKIFDEKQVIVLDKSRKKITKRQTSNFYQILPFTTGKSDSIKNALSDWEKEIGAYSRRLLNVELSAKSFNTDYLLEGVLERVENQPEHEDEIHTFFSELLLQRDGGLNVTHPSMFMYIQGNPATKKKLGTFLADLTQHALDEVQIEKIKQVFKAGQNETLLDKMIVNLLPNLTNKEYKAEHALYSSLPVKLLGEDFVYLAEHPQYFLKEINNLLKYYLHYIVSQTTIKINNFETSNWNHPSKMYYTIHNETTVTSRRKTMNSGMGLLTSASENLFVHELTMAQLSCNSINQSLENEKSKIMTYDEIFQHFNMLSDADQAQFLKDIDMQTERILTYAGLENNVNETQSFNEAAKQLFNAMKLTTPKEAQSRYGDHAKNIAKSHFTKRRGRLGYVLSLNQEMLILMCAVSCKNDRITFVELLERLSKRGINFDNESSTALLQLLEKINVIDKKSDSGEAQYVKPIL</sequence>
<dbReference type="EMBL" id="JBHTCE010000001">
    <property type="protein sequence ID" value="MFC7390430.1"/>
    <property type="molecule type" value="Genomic_DNA"/>
</dbReference>
<dbReference type="NCBIfam" id="TIGR03236">
    <property type="entry name" value="dnd_assoc_1"/>
    <property type="match status" value="1"/>
</dbReference>
<organism evidence="1 2">
    <name type="scientific">Exiguobacterium aestuarii</name>
    <dbReference type="NCBI Taxonomy" id="273527"/>
    <lineage>
        <taxon>Bacteria</taxon>
        <taxon>Bacillati</taxon>
        <taxon>Bacillota</taxon>
        <taxon>Bacilli</taxon>
        <taxon>Bacillales</taxon>
        <taxon>Bacillales Family XII. Incertae Sedis</taxon>
        <taxon>Exiguobacterium</taxon>
    </lineage>
</organism>
<keyword evidence="2" id="KW-1185">Reference proteome</keyword>
<dbReference type="InterPro" id="IPR017645">
    <property type="entry name" value="Dnd_assoc_1"/>
</dbReference>
<reference evidence="2" key="1">
    <citation type="journal article" date="2019" name="Int. J. Syst. Evol. Microbiol.">
        <title>The Global Catalogue of Microorganisms (GCM) 10K type strain sequencing project: providing services to taxonomists for standard genome sequencing and annotation.</title>
        <authorList>
            <consortium name="The Broad Institute Genomics Platform"/>
            <consortium name="The Broad Institute Genome Sequencing Center for Infectious Disease"/>
            <person name="Wu L."/>
            <person name="Ma J."/>
        </authorList>
    </citation>
    <scope>NUCLEOTIDE SEQUENCE [LARGE SCALE GENOMIC DNA]</scope>
    <source>
        <strain evidence="2">CCUG 55590</strain>
    </source>
</reference>
<dbReference type="RefSeq" id="WP_214789498.1">
    <property type="nucleotide sequence ID" value="NZ_JANIEL010000001.1"/>
</dbReference>
<evidence type="ECO:0000313" key="2">
    <source>
        <dbReference type="Proteomes" id="UP001596439"/>
    </source>
</evidence>
<dbReference type="Proteomes" id="UP001596439">
    <property type="component" value="Unassembled WGS sequence"/>
</dbReference>
<name>A0ABW2PPJ9_9BACL</name>
<gene>
    <name evidence="1" type="primary">dptG</name>
    <name evidence="1" type="ORF">ACFQO8_09730</name>
</gene>
<evidence type="ECO:0000313" key="1">
    <source>
        <dbReference type="EMBL" id="MFC7390430.1"/>
    </source>
</evidence>